<feature type="binding site" evidence="13">
    <location>
        <position position="235"/>
    </location>
    <ligand>
        <name>L-serine</name>
        <dbReference type="ChEBI" id="CHEBI:33384"/>
    </ligand>
</feature>
<dbReference type="SUPFAM" id="SSF55681">
    <property type="entry name" value="Class II aaRS and biotin synthetases"/>
    <property type="match status" value="1"/>
</dbReference>
<keyword evidence="5 12" id="KW-0436">Ligase</keyword>
<comment type="catalytic activity">
    <reaction evidence="11 12">
        <text>tRNA(Ser) + L-serine + ATP = L-seryl-tRNA(Ser) + AMP + diphosphate + H(+)</text>
        <dbReference type="Rhea" id="RHEA:12292"/>
        <dbReference type="Rhea" id="RHEA-COMP:9669"/>
        <dbReference type="Rhea" id="RHEA-COMP:9703"/>
        <dbReference type="ChEBI" id="CHEBI:15378"/>
        <dbReference type="ChEBI" id="CHEBI:30616"/>
        <dbReference type="ChEBI" id="CHEBI:33019"/>
        <dbReference type="ChEBI" id="CHEBI:33384"/>
        <dbReference type="ChEBI" id="CHEBI:78442"/>
        <dbReference type="ChEBI" id="CHEBI:78533"/>
        <dbReference type="ChEBI" id="CHEBI:456215"/>
        <dbReference type="EC" id="6.1.1.11"/>
    </reaction>
</comment>
<evidence type="ECO:0000256" key="15">
    <source>
        <dbReference type="SAM" id="Coils"/>
    </source>
</evidence>
<dbReference type="InterPro" id="IPR045864">
    <property type="entry name" value="aa-tRNA-synth_II/BPL/LPL"/>
</dbReference>
<dbReference type="eggNOG" id="COG0172">
    <property type="taxonomic scope" value="Bacteria"/>
</dbReference>
<sequence length="435" mass="48962">MLDKKRILHEEETIRKALASRGQDFDFSPIKDLDREISQLKQTWEALREKRNRLAQDIGIRKRNGQPTEDLMDESRTVNELISKDEGLLASLENRLDEMLWVIPNIPREDVPKGASEADNVTIRTVGTPKSFSFEPKPHWELGAELGIMDVEHTSLVSGSRFSTLTGAGARLERALANYMLDLHTLPENNPGGVYIEHSVPFLVRKEALMGTGQLPKFQEELFSCPEDELYLIPTAEVPLTNLYRETILDSSELPIRMVAQTACFRREAGAAGRDSRGLIRQHQFQKVELVWITNPETSATDHERLTADAERVLSGLGLPYRVIALCTGDLGFSSAKTYDLEVWMPSQKTYREISSCSNFEEFQARRAQIRFRDPKTKKTRFVHTLNGSGLAIGRAVAAILENGQQLDGTVRIPEVLVPYMGGITEISSRKKGLK</sequence>
<dbReference type="InterPro" id="IPR002314">
    <property type="entry name" value="aa-tRNA-synt_IIb"/>
</dbReference>
<dbReference type="GO" id="GO:0006434">
    <property type="term" value="P:seryl-tRNA aminoacylation"/>
    <property type="evidence" value="ECO:0007669"/>
    <property type="project" value="UniProtKB-UniRule"/>
</dbReference>
<evidence type="ECO:0000256" key="5">
    <source>
        <dbReference type="ARBA" id="ARBA00022598"/>
    </source>
</evidence>
<keyword evidence="18" id="KW-1185">Reference proteome</keyword>
<feature type="binding site" evidence="12">
    <location>
        <position position="389"/>
    </location>
    <ligand>
        <name>L-serine</name>
        <dbReference type="ChEBI" id="CHEBI:33384"/>
    </ligand>
</feature>
<feature type="binding site" evidence="12 13">
    <location>
        <position position="289"/>
    </location>
    <ligand>
        <name>L-serine</name>
        <dbReference type="ChEBI" id="CHEBI:33384"/>
    </ligand>
</feature>
<protein>
    <recommendedName>
        <fullName evidence="12">Serine--tRNA ligase</fullName>
        <ecNumber evidence="12">6.1.1.11</ecNumber>
    </recommendedName>
    <alternativeName>
        <fullName evidence="12">Seryl-tRNA synthetase</fullName>
        <shortName evidence="12">SerRS</shortName>
    </alternativeName>
    <alternativeName>
        <fullName evidence="12">Seryl-tRNA(Ser/Sec) synthetase</fullName>
    </alternativeName>
</protein>
<dbReference type="UniPathway" id="UPA00906">
    <property type="reaction ID" value="UER00895"/>
</dbReference>
<evidence type="ECO:0000256" key="2">
    <source>
        <dbReference type="ARBA" id="ARBA00005045"/>
    </source>
</evidence>
<keyword evidence="6 12" id="KW-0547">Nucleotide-binding</keyword>
<evidence type="ECO:0000256" key="12">
    <source>
        <dbReference type="HAMAP-Rule" id="MF_00176"/>
    </source>
</evidence>
<keyword evidence="8 12" id="KW-0648">Protein biosynthesis</keyword>
<reference evidence="18" key="2">
    <citation type="submission" date="2012-03" db="EMBL/GenBank/DDBJ databases">
        <title>The complete genome sequence of the pioneer microbe on fresh volcanic deposit, Leptospirillum ferrooxidans strain C2-3.</title>
        <authorList>
            <person name="Fujimura R."/>
            <person name="Sato Y."/>
            <person name="Nishizawa T."/>
            <person name="Nanba K."/>
            <person name="Oshima K."/>
            <person name="Hattori M."/>
            <person name="Kamijo T."/>
            <person name="Ohta H."/>
        </authorList>
    </citation>
    <scope>NUCLEOTIDE SEQUENCE [LARGE SCALE GENOMIC DNA]</scope>
    <source>
        <strain evidence="18">C2-3</strain>
    </source>
</reference>
<feature type="binding site" evidence="13">
    <location>
        <position position="266"/>
    </location>
    <ligand>
        <name>L-serine</name>
        <dbReference type="ChEBI" id="CHEBI:33384"/>
    </ligand>
</feature>
<comment type="similarity">
    <text evidence="3 12">Belongs to the class-II aminoacyl-tRNA synthetase family. Type-1 seryl-tRNA synthetase subfamily.</text>
</comment>
<feature type="domain" description="Aminoacyl-transfer RNA synthetases class-II family profile" evidence="16">
    <location>
        <begin position="186"/>
        <end position="414"/>
    </location>
</feature>
<comment type="function">
    <text evidence="12">Catalyzes the attachment of serine to tRNA(Ser). Is also able to aminoacylate tRNA(Sec) with serine, to form the misacylated tRNA L-seryl-tRNA(Sec), which will be further converted into selenocysteinyl-tRNA(Sec).</text>
</comment>
<dbReference type="OrthoDB" id="9804647at2"/>
<dbReference type="InterPro" id="IPR006195">
    <property type="entry name" value="aa-tRNA-synth_II"/>
</dbReference>
<dbReference type="PIRSF" id="PIRSF001529">
    <property type="entry name" value="Ser-tRNA-synth_IIa"/>
    <property type="match status" value="1"/>
</dbReference>
<comment type="subunit">
    <text evidence="12">Homodimer. The tRNA molecule binds across the dimer.</text>
</comment>
<evidence type="ECO:0000256" key="8">
    <source>
        <dbReference type="ARBA" id="ARBA00022917"/>
    </source>
</evidence>
<evidence type="ECO:0000256" key="11">
    <source>
        <dbReference type="ARBA" id="ARBA00048823"/>
    </source>
</evidence>
<feature type="binding site" evidence="12 14">
    <location>
        <begin position="353"/>
        <end position="356"/>
    </location>
    <ligand>
        <name>ATP</name>
        <dbReference type="ChEBI" id="CHEBI:30616"/>
    </ligand>
</feature>
<dbReference type="CDD" id="cd00770">
    <property type="entry name" value="SerRS_core"/>
    <property type="match status" value="1"/>
</dbReference>
<comment type="catalytic activity">
    <reaction evidence="10 12">
        <text>tRNA(Sec) + L-serine + ATP = L-seryl-tRNA(Sec) + AMP + diphosphate + H(+)</text>
        <dbReference type="Rhea" id="RHEA:42580"/>
        <dbReference type="Rhea" id="RHEA-COMP:9742"/>
        <dbReference type="Rhea" id="RHEA-COMP:10128"/>
        <dbReference type="ChEBI" id="CHEBI:15378"/>
        <dbReference type="ChEBI" id="CHEBI:30616"/>
        <dbReference type="ChEBI" id="CHEBI:33019"/>
        <dbReference type="ChEBI" id="CHEBI:33384"/>
        <dbReference type="ChEBI" id="CHEBI:78442"/>
        <dbReference type="ChEBI" id="CHEBI:78533"/>
        <dbReference type="ChEBI" id="CHEBI:456215"/>
        <dbReference type="EC" id="6.1.1.11"/>
    </reaction>
</comment>
<feature type="coiled-coil region" evidence="15">
    <location>
        <begin position="30"/>
        <end position="57"/>
    </location>
</feature>
<reference evidence="17 18" key="1">
    <citation type="journal article" date="2012" name="J. Bacteriol.">
        <title>Complete Genome Sequence of Leptospirillum ferrooxidans Strain C2-3, Isolated from a Fresh Volcanic Ash Deposit on the Island of Miyake, Japan.</title>
        <authorList>
            <person name="Fujimura R."/>
            <person name="Sato Y."/>
            <person name="Nishizawa T."/>
            <person name="Oshima K."/>
            <person name="Kim S.-W."/>
            <person name="Hattori M."/>
            <person name="Kamijo T."/>
            <person name="Ohta H."/>
        </authorList>
    </citation>
    <scope>NUCLEOTIDE SEQUENCE [LARGE SCALE GENOMIC DNA]</scope>
    <source>
        <strain evidence="17 18">C2-3</strain>
    </source>
</reference>
<dbReference type="PROSITE" id="PS50862">
    <property type="entry name" value="AA_TRNA_LIGASE_II"/>
    <property type="match status" value="1"/>
</dbReference>
<dbReference type="EMBL" id="AP012342">
    <property type="protein sequence ID" value="BAM07544.1"/>
    <property type="molecule type" value="Genomic_DNA"/>
</dbReference>
<dbReference type="HOGENOM" id="CLU_023797_0_1_0"/>
<dbReference type="KEGG" id="lfc:LFE_1866"/>
<dbReference type="STRING" id="1162668.LFE_1866"/>
<dbReference type="PRINTS" id="PR00981">
    <property type="entry name" value="TRNASYNTHSER"/>
</dbReference>
<evidence type="ECO:0000256" key="7">
    <source>
        <dbReference type="ARBA" id="ARBA00022840"/>
    </source>
</evidence>
<proteinExistence type="inferred from homology"/>
<keyword evidence="7 12" id="KW-0067">ATP-binding</keyword>
<dbReference type="AlphaFoldDB" id="I0IQJ5"/>
<evidence type="ECO:0000256" key="13">
    <source>
        <dbReference type="PIRSR" id="PIRSR001529-1"/>
    </source>
</evidence>
<comment type="pathway">
    <text evidence="2 12">Aminoacyl-tRNA biosynthesis; selenocysteinyl-tRNA(Sec) biosynthesis; L-seryl-tRNA(Sec) from L-serine and tRNA(Sec): step 1/1.</text>
</comment>
<evidence type="ECO:0000256" key="4">
    <source>
        <dbReference type="ARBA" id="ARBA00022490"/>
    </source>
</evidence>
<evidence type="ECO:0000256" key="3">
    <source>
        <dbReference type="ARBA" id="ARBA00010728"/>
    </source>
</evidence>
<comment type="domain">
    <text evidence="12">Consists of two distinct domains, a catalytic core and a N-terminal extension that is involved in tRNA binding.</text>
</comment>
<dbReference type="PANTHER" id="PTHR43697:SF1">
    <property type="entry name" value="SERINE--TRNA LIGASE"/>
    <property type="match status" value="1"/>
</dbReference>
<comment type="caution">
    <text evidence="12">Lacks conserved residue(s) required for the propagation of feature annotation.</text>
</comment>
<dbReference type="PATRIC" id="fig|1162668.3.peg.2221"/>
<dbReference type="InterPro" id="IPR033729">
    <property type="entry name" value="SerRS_core"/>
</dbReference>
<evidence type="ECO:0000313" key="17">
    <source>
        <dbReference type="EMBL" id="BAM07544.1"/>
    </source>
</evidence>
<dbReference type="InterPro" id="IPR002317">
    <property type="entry name" value="Ser-tRNA-ligase_type_1"/>
</dbReference>
<keyword evidence="4 12" id="KW-0963">Cytoplasm</keyword>
<dbReference type="GO" id="GO:0005524">
    <property type="term" value="F:ATP binding"/>
    <property type="evidence" value="ECO:0007669"/>
    <property type="project" value="UniProtKB-UniRule"/>
</dbReference>
<name>I0IQJ5_LEPFC</name>
<evidence type="ECO:0000259" key="16">
    <source>
        <dbReference type="PROSITE" id="PS50862"/>
    </source>
</evidence>
<dbReference type="Pfam" id="PF02403">
    <property type="entry name" value="Seryl_tRNA_N"/>
    <property type="match status" value="1"/>
</dbReference>
<dbReference type="GO" id="GO:0005737">
    <property type="term" value="C:cytoplasm"/>
    <property type="evidence" value="ECO:0007669"/>
    <property type="project" value="UniProtKB-SubCell"/>
</dbReference>
<dbReference type="InterPro" id="IPR015866">
    <property type="entry name" value="Ser-tRNA-synth_1_N"/>
</dbReference>
<organism evidence="17 18">
    <name type="scientific">Leptospirillum ferrooxidans (strain C2-3)</name>
    <dbReference type="NCBI Taxonomy" id="1162668"/>
    <lineage>
        <taxon>Bacteria</taxon>
        <taxon>Pseudomonadati</taxon>
        <taxon>Nitrospirota</taxon>
        <taxon>Nitrospiria</taxon>
        <taxon>Nitrospirales</taxon>
        <taxon>Nitrospiraceae</taxon>
        <taxon>Leptospirillum</taxon>
    </lineage>
</organism>
<dbReference type="InterPro" id="IPR042103">
    <property type="entry name" value="SerRS_1_N_sf"/>
</dbReference>
<dbReference type="Pfam" id="PF00587">
    <property type="entry name" value="tRNA-synt_2b"/>
    <property type="match status" value="1"/>
</dbReference>
<dbReference type="RefSeq" id="WP_014450028.1">
    <property type="nucleotide sequence ID" value="NC_017094.1"/>
</dbReference>
<dbReference type="SUPFAM" id="SSF46589">
    <property type="entry name" value="tRNA-binding arm"/>
    <property type="match status" value="1"/>
</dbReference>
<evidence type="ECO:0000256" key="10">
    <source>
        <dbReference type="ARBA" id="ARBA00047929"/>
    </source>
</evidence>
<comment type="subcellular location">
    <subcellularLocation>
        <location evidence="1 12">Cytoplasm</location>
    </subcellularLocation>
</comment>
<evidence type="ECO:0000256" key="14">
    <source>
        <dbReference type="PIRSR" id="PIRSR001529-2"/>
    </source>
</evidence>
<dbReference type="InterPro" id="IPR010978">
    <property type="entry name" value="tRNA-bd_arm"/>
</dbReference>
<keyword evidence="15" id="KW-0175">Coiled coil</keyword>
<dbReference type="HAMAP" id="MF_00176">
    <property type="entry name" value="Ser_tRNA_synth_type1"/>
    <property type="match status" value="1"/>
</dbReference>
<dbReference type="GO" id="GO:0016260">
    <property type="term" value="P:selenocysteine biosynthetic process"/>
    <property type="evidence" value="ECO:0007669"/>
    <property type="project" value="UniProtKB-UniRule"/>
</dbReference>
<dbReference type="Proteomes" id="UP000007382">
    <property type="component" value="Chromosome"/>
</dbReference>
<dbReference type="EC" id="6.1.1.11" evidence="12"/>
<dbReference type="PANTHER" id="PTHR43697">
    <property type="entry name" value="SERYL-TRNA SYNTHETASE"/>
    <property type="match status" value="1"/>
</dbReference>
<dbReference type="Gene3D" id="3.30.930.10">
    <property type="entry name" value="Bira Bifunctional Protein, Domain 2"/>
    <property type="match status" value="1"/>
</dbReference>
<evidence type="ECO:0000256" key="6">
    <source>
        <dbReference type="ARBA" id="ARBA00022741"/>
    </source>
</evidence>
<gene>
    <name evidence="12" type="primary">serS</name>
    <name evidence="17" type="ordered locus">LFE_1866</name>
</gene>
<feature type="binding site" evidence="12 14">
    <location>
        <begin position="266"/>
        <end position="268"/>
    </location>
    <ligand>
        <name>ATP</name>
        <dbReference type="ChEBI" id="CHEBI:30616"/>
    </ligand>
</feature>
<evidence type="ECO:0000313" key="18">
    <source>
        <dbReference type="Proteomes" id="UP000007382"/>
    </source>
</evidence>
<keyword evidence="9 12" id="KW-0030">Aminoacyl-tRNA synthetase</keyword>
<evidence type="ECO:0000256" key="9">
    <source>
        <dbReference type="ARBA" id="ARBA00023146"/>
    </source>
</evidence>
<dbReference type="NCBIfam" id="TIGR00414">
    <property type="entry name" value="serS"/>
    <property type="match status" value="1"/>
</dbReference>
<feature type="binding site" evidence="13">
    <location>
        <position position="387"/>
    </location>
    <ligand>
        <name>L-serine</name>
        <dbReference type="ChEBI" id="CHEBI:33384"/>
    </ligand>
</feature>
<feature type="binding site" evidence="12">
    <location>
        <begin position="235"/>
        <end position="237"/>
    </location>
    <ligand>
        <name>L-serine</name>
        <dbReference type="ChEBI" id="CHEBI:33384"/>
    </ligand>
</feature>
<dbReference type="GO" id="GO:0004828">
    <property type="term" value="F:serine-tRNA ligase activity"/>
    <property type="evidence" value="ECO:0007669"/>
    <property type="project" value="UniProtKB-UniRule"/>
</dbReference>
<accession>I0IQJ5</accession>
<evidence type="ECO:0000256" key="1">
    <source>
        <dbReference type="ARBA" id="ARBA00004496"/>
    </source>
</evidence>
<dbReference type="Gene3D" id="1.10.287.40">
    <property type="entry name" value="Serine-tRNA synthetase, tRNA binding domain"/>
    <property type="match status" value="1"/>
</dbReference>